<dbReference type="AlphaFoldDB" id="A0A0E3S0Q0"/>
<evidence type="ECO:0000256" key="4">
    <source>
        <dbReference type="SAM" id="MobiDB-lite"/>
    </source>
</evidence>
<feature type="compositionally biased region" description="Low complexity" evidence="4">
    <location>
        <begin position="309"/>
        <end position="326"/>
    </location>
</feature>
<keyword evidence="3" id="KW-0833">Ubl conjugation pathway</keyword>
<feature type="domain" description="Periplasmic copper-binding protein NosD beta helix" evidence="5">
    <location>
        <begin position="57"/>
        <end position="249"/>
    </location>
</feature>
<proteinExistence type="predicted"/>
<dbReference type="SUPFAM" id="SSF51126">
    <property type="entry name" value="Pectin lyase-like"/>
    <property type="match status" value="1"/>
</dbReference>
<keyword evidence="7" id="KW-1185">Reference proteome</keyword>
<dbReference type="Pfam" id="PF05048">
    <property type="entry name" value="NosD"/>
    <property type="match status" value="1"/>
</dbReference>
<dbReference type="PANTHER" id="PTHR22990">
    <property type="entry name" value="F-BOX ONLY PROTEIN"/>
    <property type="match status" value="1"/>
</dbReference>
<dbReference type="RefSeq" id="WP_048124433.1">
    <property type="nucleotide sequence ID" value="NZ_CP009515.1"/>
</dbReference>
<reference evidence="6 7" key="1">
    <citation type="submission" date="2014-07" db="EMBL/GenBank/DDBJ databases">
        <title>Methanogenic archaea and the global carbon cycle.</title>
        <authorList>
            <person name="Henriksen J.R."/>
            <person name="Luke J."/>
            <person name="Reinhart S."/>
            <person name="Benedict M.N."/>
            <person name="Youngblut N.D."/>
            <person name="Metcalf M.E."/>
            <person name="Whitaker R.J."/>
            <person name="Metcalf W.W."/>
        </authorList>
    </citation>
    <scope>NUCLEOTIDE SEQUENCE [LARGE SCALE GENOMIC DNA]</scope>
    <source>
        <strain evidence="6 7">Z-7289</strain>
    </source>
</reference>
<sequence length="385" mass="40426">MEKIKERKLQVLKIVAVAFILAVICTCSAVSAANLKVDPEADGGYTTIQAAVDAAKAGDTIFVSPGTYVENLKIDKQVKIWSDSRNPEDTIVKAADPAESTVEITAERVTFSGFGVEDSKKAGVLLTGAGNCYISNLRARNSEYGILLQDAGTNNINGNTMTLNEIGIKLEGSDSNTIQNNLVAYNYGFGVSLEESSRNMIYNNYFKNAENVEENTVNADNTWQSTLATRNNLVRGPYIGGNFWANPEGTGYSETCVDENSNGICDSAYPVAGGGSDNYPLFPRIPAAVTTLESKLNTSAYEQGLAGKENATGIETTGNETEGSTEQAGGNATDGNATDGNATDGNATDGNATDGNATNENGAPGPGLGLTVMAAGAAYILKRKR</sequence>
<dbReference type="InterPro" id="IPR012334">
    <property type="entry name" value="Pectin_lyas_fold"/>
</dbReference>
<evidence type="ECO:0000256" key="3">
    <source>
        <dbReference type="ARBA" id="ARBA00022786"/>
    </source>
</evidence>
<gene>
    <name evidence="6" type="ORF">MSLAZ_0325</name>
</gene>
<dbReference type="InterPro" id="IPR006626">
    <property type="entry name" value="PbH1"/>
</dbReference>
<dbReference type="NCBIfam" id="TIGR03804">
    <property type="entry name" value="para_beta_helix"/>
    <property type="match status" value="2"/>
</dbReference>
<evidence type="ECO:0000256" key="2">
    <source>
        <dbReference type="ARBA" id="ARBA00022737"/>
    </source>
</evidence>
<dbReference type="EMBL" id="CP009515">
    <property type="protein sequence ID" value="AKB73586.1"/>
    <property type="molecule type" value="Genomic_DNA"/>
</dbReference>
<feature type="compositionally biased region" description="Polar residues" evidence="4">
    <location>
        <begin position="327"/>
        <end position="361"/>
    </location>
</feature>
<dbReference type="STRING" id="1434111.MSLAZ_0325"/>
<feature type="region of interest" description="Disordered" evidence="4">
    <location>
        <begin position="303"/>
        <end position="369"/>
    </location>
</feature>
<dbReference type="KEGG" id="mls:MSLAZ_0325"/>
<evidence type="ECO:0000256" key="1">
    <source>
        <dbReference type="ARBA" id="ARBA00004906"/>
    </source>
</evidence>
<dbReference type="InterPro" id="IPR011050">
    <property type="entry name" value="Pectin_lyase_fold/virulence"/>
</dbReference>
<dbReference type="PATRIC" id="fig|1434111.4.peg.414"/>
<dbReference type="InterPro" id="IPR051550">
    <property type="entry name" value="SCF-Subunits/Alg-Epimerases"/>
</dbReference>
<protein>
    <submittedName>
        <fullName evidence="6">Cell surface protein</fullName>
    </submittedName>
</protein>
<keyword evidence="2" id="KW-0677">Repeat</keyword>
<organism evidence="6 7">
    <name type="scientific">Methanosarcina lacustris Z-7289</name>
    <dbReference type="NCBI Taxonomy" id="1434111"/>
    <lineage>
        <taxon>Archaea</taxon>
        <taxon>Methanobacteriati</taxon>
        <taxon>Methanobacteriota</taxon>
        <taxon>Stenosarchaea group</taxon>
        <taxon>Methanomicrobia</taxon>
        <taxon>Methanosarcinales</taxon>
        <taxon>Methanosarcinaceae</taxon>
        <taxon>Methanosarcina</taxon>
    </lineage>
</organism>
<dbReference type="InterPro" id="IPR022441">
    <property type="entry name" value="Para_beta_helix_rpt-2"/>
</dbReference>
<accession>A0A0E3S0Q0</accession>
<dbReference type="OrthoDB" id="36243at2157"/>
<dbReference type="PANTHER" id="PTHR22990:SF15">
    <property type="entry name" value="F-BOX ONLY PROTEIN 10"/>
    <property type="match status" value="1"/>
</dbReference>
<dbReference type="SMART" id="SM00710">
    <property type="entry name" value="PbH1"/>
    <property type="match status" value="5"/>
</dbReference>
<dbReference type="Gene3D" id="2.160.20.10">
    <property type="entry name" value="Single-stranded right-handed beta-helix, Pectin lyase-like"/>
    <property type="match status" value="1"/>
</dbReference>
<dbReference type="HOGENOM" id="CLU_757827_0_0_2"/>
<dbReference type="Proteomes" id="UP000033072">
    <property type="component" value="Chromosome"/>
</dbReference>
<dbReference type="InterPro" id="IPR007742">
    <property type="entry name" value="NosD_dom"/>
</dbReference>
<dbReference type="GeneID" id="24805008"/>
<comment type="pathway">
    <text evidence="1">Protein modification; protein ubiquitination.</text>
</comment>
<evidence type="ECO:0000259" key="5">
    <source>
        <dbReference type="Pfam" id="PF05048"/>
    </source>
</evidence>
<evidence type="ECO:0000313" key="7">
    <source>
        <dbReference type="Proteomes" id="UP000033072"/>
    </source>
</evidence>
<name>A0A0E3S0Q0_9EURY</name>
<evidence type="ECO:0000313" key="6">
    <source>
        <dbReference type="EMBL" id="AKB73586.1"/>
    </source>
</evidence>